<dbReference type="GO" id="GO:0005576">
    <property type="term" value="C:extracellular region"/>
    <property type="evidence" value="ECO:0007669"/>
    <property type="project" value="TreeGrafter"/>
</dbReference>
<dbReference type="FunCoup" id="A0A1Y2DN81">
    <property type="interactions" value="105"/>
</dbReference>
<evidence type="ECO:0000256" key="1">
    <source>
        <dbReference type="ARBA" id="ARBA00004196"/>
    </source>
</evidence>
<proteinExistence type="inferred from homology"/>
<dbReference type="SUPFAM" id="SSF51445">
    <property type="entry name" value="(Trans)glycosidases"/>
    <property type="match status" value="1"/>
</dbReference>
<dbReference type="EMBL" id="MCFJ01000011">
    <property type="protein sequence ID" value="ORY60732.1"/>
    <property type="molecule type" value="Genomic_DNA"/>
</dbReference>
<dbReference type="GeneID" id="63779257"/>
<dbReference type="Proteomes" id="UP000193689">
    <property type="component" value="Unassembled WGS sequence"/>
</dbReference>
<reference evidence="6 7" key="1">
    <citation type="submission" date="2016-07" db="EMBL/GenBank/DDBJ databases">
        <title>Pervasive Adenine N6-methylation of Active Genes in Fungi.</title>
        <authorList>
            <consortium name="DOE Joint Genome Institute"/>
            <person name="Mondo S.J."/>
            <person name="Dannebaum R.O."/>
            <person name="Kuo R.C."/>
            <person name="Labutti K."/>
            <person name="Haridas S."/>
            <person name="Kuo A."/>
            <person name="Salamov A."/>
            <person name="Ahrendt S.R."/>
            <person name="Lipzen A."/>
            <person name="Sullivan W."/>
            <person name="Andreopoulos W.B."/>
            <person name="Clum A."/>
            <person name="Lindquist E."/>
            <person name="Daum C."/>
            <person name="Ramamoorthy G.K."/>
            <person name="Gryganskyi A."/>
            <person name="Culley D."/>
            <person name="Magnuson J.K."/>
            <person name="James T.Y."/>
            <person name="O'Malley M.A."/>
            <person name="Stajich J.E."/>
            <person name="Spatafora J.W."/>
            <person name="Visel A."/>
            <person name="Grigoriev I.V."/>
        </authorList>
    </citation>
    <scope>NUCLEOTIDE SEQUENCE [LARGE SCALE GENOMIC DNA]</scope>
    <source>
        <strain evidence="6 7">CBS 129021</strain>
    </source>
</reference>
<feature type="chain" id="PRO_5012327517" evidence="5">
    <location>
        <begin position="20"/>
        <end position="432"/>
    </location>
</feature>
<evidence type="ECO:0000256" key="2">
    <source>
        <dbReference type="ARBA" id="ARBA00008773"/>
    </source>
</evidence>
<name>A0A1Y2DN81_9PEZI</name>
<accession>A0A1Y2DN81</accession>
<dbReference type="GO" id="GO:0071555">
    <property type="term" value="P:cell wall organization"/>
    <property type="evidence" value="ECO:0007669"/>
    <property type="project" value="TreeGrafter"/>
</dbReference>
<dbReference type="GO" id="GO:0009986">
    <property type="term" value="C:cell surface"/>
    <property type="evidence" value="ECO:0007669"/>
    <property type="project" value="TreeGrafter"/>
</dbReference>
<keyword evidence="5" id="KW-0732">Signal</keyword>
<evidence type="ECO:0000256" key="5">
    <source>
        <dbReference type="SAM" id="SignalP"/>
    </source>
</evidence>
<dbReference type="GO" id="GO:0009277">
    <property type="term" value="C:fungal-type cell wall"/>
    <property type="evidence" value="ECO:0007669"/>
    <property type="project" value="TreeGrafter"/>
</dbReference>
<dbReference type="AlphaFoldDB" id="A0A1Y2DN81"/>
<dbReference type="Gene3D" id="3.20.20.80">
    <property type="entry name" value="Glycosidases"/>
    <property type="match status" value="1"/>
</dbReference>
<gene>
    <name evidence="6" type="ORF">BCR38DRAFT_476628</name>
</gene>
<feature type="region of interest" description="Disordered" evidence="4">
    <location>
        <begin position="88"/>
        <end position="163"/>
    </location>
</feature>
<dbReference type="InterPro" id="IPR050732">
    <property type="entry name" value="Beta-glucan_modifiers"/>
</dbReference>
<dbReference type="PANTHER" id="PTHR16631:SF14">
    <property type="entry name" value="FAMILY 17 GLUCOSIDASE SCW10-RELATED"/>
    <property type="match status" value="1"/>
</dbReference>
<feature type="signal peptide" evidence="5">
    <location>
        <begin position="1"/>
        <end position="19"/>
    </location>
</feature>
<dbReference type="RefSeq" id="XP_040712959.1">
    <property type="nucleotide sequence ID" value="XM_040863045.1"/>
</dbReference>
<dbReference type="OrthoDB" id="941679at2759"/>
<keyword evidence="7" id="KW-1185">Reference proteome</keyword>
<comment type="subcellular location">
    <subcellularLocation>
        <location evidence="1">Cell envelope</location>
    </subcellularLocation>
</comment>
<dbReference type="InParanoid" id="A0A1Y2DN81"/>
<feature type="compositionally biased region" description="Polar residues" evidence="4">
    <location>
        <begin position="138"/>
        <end position="163"/>
    </location>
</feature>
<dbReference type="InterPro" id="IPR017853">
    <property type="entry name" value="GH"/>
</dbReference>
<sequence length="432" mass="45637">MSLFTVSLAIASLLQLSTAQPRRRHQVHQHPHRRAFLPKRAKLTVTDTTFTKPTEVPEVVVYVDQYGNLVSTETETIVIVPASTAPAEVSSEAPNPPSPVATLASPVPPTVESGAEQPTTAIAPAPAPSAGSVPEKPTSISAPASAVSNTTPTQSAEPDPAVSQNSKLYGVTYSPYKGIGGCKTATEVEADFALFAKDYGLVRIYGVDCDQVATAYAAAKKYGNKLMLGIFDISSIDQAVSTMAKGIQGDWSMVEMVSVGNELVNNGAATVSQILAAVGHARSGLRAAGYQGPVATVDTFVAAIANPELCNNSDVCTVNVHPFFDPHTSPDQAGAFITSTISRLRNNLSDSNKRIMVTETGWPWHGKSNGLAVPGMDHQATALSSIKSAFSDKPADLILFTAFNDLWKKPEMATFNAEQFWGMGGLYSPADK</sequence>
<comment type="caution">
    <text evidence="6">The sequence shown here is derived from an EMBL/GenBank/DDBJ whole genome shotgun (WGS) entry which is preliminary data.</text>
</comment>
<evidence type="ECO:0000313" key="6">
    <source>
        <dbReference type="EMBL" id="ORY60732.1"/>
    </source>
</evidence>
<dbReference type="GO" id="GO:0042973">
    <property type="term" value="F:glucan endo-1,3-beta-D-glucosidase activity"/>
    <property type="evidence" value="ECO:0007669"/>
    <property type="project" value="TreeGrafter"/>
</dbReference>
<keyword evidence="3 6" id="KW-0378">Hydrolase</keyword>
<protein>
    <submittedName>
        <fullName evidence="6">Glycoside hydrolase superfamily</fullName>
    </submittedName>
</protein>
<evidence type="ECO:0000256" key="3">
    <source>
        <dbReference type="ARBA" id="ARBA00022801"/>
    </source>
</evidence>
<organism evidence="6 7">
    <name type="scientific">Pseudomassariella vexata</name>
    <dbReference type="NCBI Taxonomy" id="1141098"/>
    <lineage>
        <taxon>Eukaryota</taxon>
        <taxon>Fungi</taxon>
        <taxon>Dikarya</taxon>
        <taxon>Ascomycota</taxon>
        <taxon>Pezizomycotina</taxon>
        <taxon>Sordariomycetes</taxon>
        <taxon>Xylariomycetidae</taxon>
        <taxon>Amphisphaeriales</taxon>
        <taxon>Pseudomassariaceae</taxon>
        <taxon>Pseudomassariella</taxon>
    </lineage>
</organism>
<dbReference type="PANTHER" id="PTHR16631">
    <property type="entry name" value="GLUCAN 1,3-BETA-GLUCOSIDASE"/>
    <property type="match status" value="1"/>
</dbReference>
<comment type="similarity">
    <text evidence="2">Belongs to the glycosyl hydrolase 17 family.</text>
</comment>
<dbReference type="STRING" id="1141098.A0A1Y2DN81"/>
<evidence type="ECO:0000313" key="7">
    <source>
        <dbReference type="Proteomes" id="UP000193689"/>
    </source>
</evidence>
<evidence type="ECO:0000256" key="4">
    <source>
        <dbReference type="SAM" id="MobiDB-lite"/>
    </source>
</evidence>
<feature type="compositionally biased region" description="Low complexity" evidence="4">
    <location>
        <begin position="118"/>
        <end position="134"/>
    </location>
</feature>